<dbReference type="EMBL" id="CP012333">
    <property type="protein sequence ID" value="AKU96666.1"/>
    <property type="molecule type" value="Genomic_DNA"/>
</dbReference>
<dbReference type="PANTHER" id="PTHR44591:SF18">
    <property type="entry name" value="REGULATORY PROTEIN"/>
    <property type="match status" value="1"/>
</dbReference>
<dbReference type="PANTHER" id="PTHR44591">
    <property type="entry name" value="STRESS RESPONSE REGULATOR PROTEIN 1"/>
    <property type="match status" value="1"/>
</dbReference>
<dbReference type="InterPro" id="IPR050595">
    <property type="entry name" value="Bact_response_regulator"/>
</dbReference>
<dbReference type="GO" id="GO:0000160">
    <property type="term" value="P:phosphorelay signal transduction system"/>
    <property type="evidence" value="ECO:0007669"/>
    <property type="project" value="InterPro"/>
</dbReference>
<reference evidence="4 5" key="1">
    <citation type="submission" date="2015-08" db="EMBL/GenBank/DDBJ databases">
        <authorList>
            <person name="Babu N.S."/>
            <person name="Beckwith C.J."/>
            <person name="Beseler K.G."/>
            <person name="Brison A."/>
            <person name="Carone J.V."/>
            <person name="Caskin T.P."/>
            <person name="Diamond M."/>
            <person name="Durham M.E."/>
            <person name="Foxe J.M."/>
            <person name="Go M."/>
            <person name="Henderson B.A."/>
            <person name="Jones I.B."/>
            <person name="McGettigan J.A."/>
            <person name="Micheletti S.J."/>
            <person name="Nasrallah M.E."/>
            <person name="Ortiz D."/>
            <person name="Piller C.R."/>
            <person name="Privatt S.R."/>
            <person name="Schneider S.L."/>
            <person name="Sharp S."/>
            <person name="Smith T.C."/>
            <person name="Stanton J.D."/>
            <person name="Ullery H.E."/>
            <person name="Wilson R.J."/>
            <person name="Serrano M.G."/>
            <person name="Buck G."/>
            <person name="Lee V."/>
            <person name="Wang Y."/>
            <person name="Carvalho R."/>
            <person name="Voegtly L."/>
            <person name="Shi R."/>
            <person name="Duckworth R."/>
            <person name="Johnson A."/>
            <person name="Loviza R."/>
            <person name="Walstead R."/>
            <person name="Shah Z."/>
            <person name="Kiflezghi M."/>
            <person name="Wade K."/>
            <person name="Ball S.L."/>
            <person name="Bradley K.W."/>
            <person name="Asai D.J."/>
            <person name="Bowman C.A."/>
            <person name="Russell D.A."/>
            <person name="Pope W.H."/>
            <person name="Jacobs-Sera D."/>
            <person name="Hendrix R.W."/>
            <person name="Hatfull G.F."/>
        </authorList>
    </citation>
    <scope>NUCLEOTIDE SEQUENCE [LARGE SCALE GENOMIC DNA]</scope>
    <source>
        <strain evidence="4 5">DSM 27648</strain>
    </source>
</reference>
<dbReference type="InterPro" id="IPR001789">
    <property type="entry name" value="Sig_transdc_resp-reg_receiver"/>
</dbReference>
<dbReference type="Gene3D" id="3.40.50.2300">
    <property type="match status" value="1"/>
</dbReference>
<dbReference type="InterPro" id="IPR011006">
    <property type="entry name" value="CheY-like_superfamily"/>
</dbReference>
<dbReference type="STRING" id="1391654.AKJ09_03330"/>
<proteinExistence type="predicted"/>
<evidence type="ECO:0000313" key="5">
    <source>
        <dbReference type="Proteomes" id="UP000064967"/>
    </source>
</evidence>
<protein>
    <submittedName>
        <fullName evidence="4">Response regulator receiver protein</fullName>
    </submittedName>
</protein>
<dbReference type="SMART" id="SM00448">
    <property type="entry name" value="REC"/>
    <property type="match status" value="1"/>
</dbReference>
<dbReference type="SUPFAM" id="SSF52172">
    <property type="entry name" value="CheY-like"/>
    <property type="match status" value="1"/>
</dbReference>
<feature type="modified residue" description="4-aspartylphosphate" evidence="2">
    <location>
        <position position="57"/>
    </location>
</feature>
<evidence type="ECO:0000313" key="4">
    <source>
        <dbReference type="EMBL" id="AKU96666.1"/>
    </source>
</evidence>
<dbReference type="KEGG" id="llu:AKJ09_03330"/>
<dbReference type="PROSITE" id="PS50110">
    <property type="entry name" value="RESPONSE_REGULATORY"/>
    <property type="match status" value="1"/>
</dbReference>
<evidence type="ECO:0000256" key="2">
    <source>
        <dbReference type="PROSITE-ProRule" id="PRU00169"/>
    </source>
</evidence>
<accession>A0A0K1PTF8</accession>
<feature type="domain" description="Response regulatory" evidence="3">
    <location>
        <begin position="7"/>
        <end position="122"/>
    </location>
</feature>
<organism evidence="4 5">
    <name type="scientific">Labilithrix luteola</name>
    <dbReference type="NCBI Taxonomy" id="1391654"/>
    <lineage>
        <taxon>Bacteria</taxon>
        <taxon>Pseudomonadati</taxon>
        <taxon>Myxococcota</taxon>
        <taxon>Polyangia</taxon>
        <taxon>Polyangiales</taxon>
        <taxon>Labilitrichaceae</taxon>
        <taxon>Labilithrix</taxon>
    </lineage>
</organism>
<keyword evidence="1 2" id="KW-0597">Phosphoprotein</keyword>
<dbReference type="RefSeq" id="WP_146647916.1">
    <property type="nucleotide sequence ID" value="NZ_CP012333.1"/>
</dbReference>
<keyword evidence="5" id="KW-1185">Reference proteome</keyword>
<name>A0A0K1PTF8_9BACT</name>
<gene>
    <name evidence="4" type="ORF">AKJ09_03330</name>
</gene>
<evidence type="ECO:0000256" key="1">
    <source>
        <dbReference type="ARBA" id="ARBA00022553"/>
    </source>
</evidence>
<dbReference type="AlphaFoldDB" id="A0A0K1PTF8"/>
<dbReference type="OrthoDB" id="9801101at2"/>
<sequence length="126" mass="13879">MKREPGWVLVADDDEDIRALVGLVLEDEGLRTFGASDGLDALEQLREHPTAGLVLLDIMMPRMDGTEVVSAMRRDENLQGIPIVIFSGDNRARELAAAARVDGVLVKPVDLDKLLGMVRSFTTRKH</sequence>
<dbReference type="Proteomes" id="UP000064967">
    <property type="component" value="Chromosome"/>
</dbReference>
<dbReference type="Pfam" id="PF00072">
    <property type="entry name" value="Response_reg"/>
    <property type="match status" value="1"/>
</dbReference>
<evidence type="ECO:0000259" key="3">
    <source>
        <dbReference type="PROSITE" id="PS50110"/>
    </source>
</evidence>